<dbReference type="Proteomes" id="UP000634476">
    <property type="component" value="Unassembled WGS sequence"/>
</dbReference>
<accession>A0A8J3SU82</accession>
<organism evidence="1 2">
    <name type="scientific">Planobispora takensis</name>
    <dbReference type="NCBI Taxonomy" id="1367882"/>
    <lineage>
        <taxon>Bacteria</taxon>
        <taxon>Bacillati</taxon>
        <taxon>Actinomycetota</taxon>
        <taxon>Actinomycetes</taxon>
        <taxon>Streptosporangiales</taxon>
        <taxon>Streptosporangiaceae</taxon>
        <taxon>Planobispora</taxon>
    </lineage>
</organism>
<dbReference type="PROSITE" id="PS51257">
    <property type="entry name" value="PROKAR_LIPOPROTEIN"/>
    <property type="match status" value="1"/>
</dbReference>
<dbReference type="AlphaFoldDB" id="A0A8J3SU82"/>
<evidence type="ECO:0000313" key="2">
    <source>
        <dbReference type="Proteomes" id="UP000634476"/>
    </source>
</evidence>
<reference evidence="1" key="1">
    <citation type="submission" date="2021-01" db="EMBL/GenBank/DDBJ databases">
        <title>Whole genome shotgun sequence of Planobispora takensis NBRC 109077.</title>
        <authorList>
            <person name="Komaki H."/>
            <person name="Tamura T."/>
        </authorList>
    </citation>
    <scope>NUCLEOTIDE SEQUENCE</scope>
    <source>
        <strain evidence="1">NBRC 109077</strain>
    </source>
</reference>
<proteinExistence type="predicted"/>
<gene>
    <name evidence="1" type="ORF">Pta02_27270</name>
</gene>
<dbReference type="EMBL" id="BOOK01000017">
    <property type="protein sequence ID" value="GII00719.1"/>
    <property type="molecule type" value="Genomic_DNA"/>
</dbReference>
<keyword evidence="2" id="KW-1185">Reference proteome</keyword>
<name>A0A8J3SU82_9ACTN</name>
<evidence type="ECO:0000313" key="1">
    <source>
        <dbReference type="EMBL" id="GII00719.1"/>
    </source>
</evidence>
<comment type="caution">
    <text evidence="1">The sequence shown here is derived from an EMBL/GenBank/DDBJ whole genome shotgun (WGS) entry which is preliminary data.</text>
</comment>
<evidence type="ECO:0008006" key="3">
    <source>
        <dbReference type="Google" id="ProtNLM"/>
    </source>
</evidence>
<sequence>MTRGSALTDPLFGFSAIRVALLWASALAVLVCACSATGQRSAGTELIEADPRIFIHHSGNGNDAALIATVTYDHINRCLFLTEDDRGSPPAILPIWPEDTRPVVRDGKHGVQYGDDGEFIAGERIKVTGGFVDRRSPKLHSPDLENNCVRKGEETEVFVVSPLDSITRAS</sequence>
<protein>
    <recommendedName>
        <fullName evidence="3">Lipoprotein</fullName>
    </recommendedName>
</protein>